<accession>A0A1M2V6Q2</accession>
<dbReference type="OrthoDB" id="2756194at2759"/>
<dbReference type="AlphaFoldDB" id="A0A1M2V6Q2"/>
<dbReference type="EMBL" id="MNAD01001620">
    <property type="protein sequence ID" value="OJT03263.1"/>
    <property type="molecule type" value="Genomic_DNA"/>
</dbReference>
<organism evidence="2 3">
    <name type="scientific">Trametes pubescens</name>
    <name type="common">White-rot fungus</name>
    <dbReference type="NCBI Taxonomy" id="154538"/>
    <lineage>
        <taxon>Eukaryota</taxon>
        <taxon>Fungi</taxon>
        <taxon>Dikarya</taxon>
        <taxon>Basidiomycota</taxon>
        <taxon>Agaricomycotina</taxon>
        <taxon>Agaricomycetes</taxon>
        <taxon>Polyporales</taxon>
        <taxon>Polyporaceae</taxon>
        <taxon>Trametes</taxon>
    </lineage>
</organism>
<reference evidence="2 3" key="1">
    <citation type="submission" date="2016-10" db="EMBL/GenBank/DDBJ databases">
        <title>Genome sequence of the basidiomycete white-rot fungus Trametes pubescens.</title>
        <authorList>
            <person name="Makela M.R."/>
            <person name="Granchi Z."/>
            <person name="Peng M."/>
            <person name="De Vries R.P."/>
            <person name="Grigoriev I."/>
            <person name="Riley R."/>
            <person name="Hilden K."/>
        </authorList>
    </citation>
    <scope>NUCLEOTIDE SEQUENCE [LARGE SCALE GENOMIC DNA]</scope>
    <source>
        <strain evidence="2 3">FBCC735</strain>
    </source>
</reference>
<protein>
    <submittedName>
        <fullName evidence="2">Uncharacterized protein</fullName>
    </submittedName>
</protein>
<proteinExistence type="predicted"/>
<evidence type="ECO:0000313" key="2">
    <source>
        <dbReference type="EMBL" id="OJT03263.1"/>
    </source>
</evidence>
<dbReference type="Proteomes" id="UP000184267">
    <property type="component" value="Unassembled WGS sequence"/>
</dbReference>
<feature type="region of interest" description="Disordered" evidence="1">
    <location>
        <begin position="309"/>
        <end position="382"/>
    </location>
</feature>
<keyword evidence="3" id="KW-1185">Reference proteome</keyword>
<evidence type="ECO:0000313" key="3">
    <source>
        <dbReference type="Proteomes" id="UP000184267"/>
    </source>
</evidence>
<dbReference type="OMA" id="EAHEVNF"/>
<feature type="compositionally biased region" description="Basic residues" evidence="1">
    <location>
        <begin position="321"/>
        <end position="337"/>
    </location>
</feature>
<name>A0A1M2V6Q2_TRAPU</name>
<comment type="caution">
    <text evidence="2">The sequence shown here is derived from an EMBL/GenBank/DDBJ whole genome shotgun (WGS) entry which is preliminary data.</text>
</comment>
<evidence type="ECO:0000256" key="1">
    <source>
        <dbReference type="SAM" id="MobiDB-lite"/>
    </source>
</evidence>
<sequence length="700" mass="78161">MDFVPQYPVERSIIETFANGRWGVHEYSRWPQLLLPEMMHVACIPRQQMSDHIRQVLWEDLRPDVHWTEDPETGVKGLGFLTKDIRNALVDAAELILAATEAYCTGTEPIRAHGRFLRMLLRQVVDRMNRLPSTSGIAVAVGAHVQRLGLELEGILGYINTFEPRLNDAADYSHSMIPVLGAFVREGTDAQTLVRIGMPTWFLQPLTHQVRVWKIVDAESVEERVPLSQPPIFQKKQAVAGVLNLTSNWLSSMSLAVSKQVCGTRLMGMVAEGDGAGGFSTSGSPSKRPRIDASEMHSKHLDVAKAVDVQPSDAVQQQQQQKKKKKKKTRGGKHGRNRGSAIGQGHANSQGEATSAADGTPTQPEAGVDRPATMSAHPSRSFTRSPFYSVPDVWQRVLEGVSPLPQPTVSVVYFYPPPFLLDTVSTLATLPADCAHPQLVRTDEKVHRYLHNLVRIRKFCRTRLFDPSMSSQPLTIAEWRAALWGDYDIHTHAAGGQTEADVRRAQKRQNERNGISRLLGRTALLPSYRPDSTPTLEGSSISAQAAASALDVRARLLWEAHEVNFRCELMALDTAIVHRPDWTEMLRWEREATVSGVWGPDTSVVSVIPPPDITQAPFCWSTPPDPSWRDVRQYLARFLAIMVRWPDTPQSLVDARVDHDDCTPDDFETVQCEAVAYYVRTFVAHFHRLPTPPIRVLRAA</sequence>
<gene>
    <name evidence="2" type="ORF">TRAPUB_6130</name>
</gene>